<dbReference type="NCBIfam" id="NF041186">
    <property type="entry name" value="SenA"/>
    <property type="match status" value="1"/>
</dbReference>
<dbReference type="SUPFAM" id="SSF56436">
    <property type="entry name" value="C-type lectin-like"/>
    <property type="match status" value="1"/>
</dbReference>
<protein>
    <submittedName>
        <fullName evidence="6">Ergothioneine biosynthesis protein EgtB</fullName>
    </submittedName>
</protein>
<dbReference type="InterPro" id="IPR005532">
    <property type="entry name" value="SUMF_dom"/>
</dbReference>
<dbReference type="RefSeq" id="WP_147798245.1">
    <property type="nucleotide sequence ID" value="NZ_VPFL01000001.1"/>
</dbReference>
<dbReference type="Proteomes" id="UP000321201">
    <property type="component" value="Unassembled WGS sequence"/>
</dbReference>
<dbReference type="AlphaFoldDB" id="A0A5C7EX10"/>
<evidence type="ECO:0000313" key="6">
    <source>
        <dbReference type="EMBL" id="TXF13659.1"/>
    </source>
</evidence>
<dbReference type="PANTHER" id="PTHR23150">
    <property type="entry name" value="SULFATASE MODIFYING FACTOR 1, 2"/>
    <property type="match status" value="1"/>
</dbReference>
<sequence>MTIADEADVLARELVDARARTLALTADLQGERELGPKLPIVNPPRWELGHVAWFQERWCLRRRGDTLEPSLLPQADALYDSMAVAHDLRWHLPLPPWRETLEYMERVLEAVLERLARGQADPYFVRLALFHEDMHGEAFFYTRQTLGYPAPPIGAPPAETGSAPPARGDAELAGGVFYLGAFPNQPFVFDNEKWAHPVRVKPYRISRTAVSNAEFLEFVEEGGYRRRELWSEAGWRWRETARAEHPVYWEKRDGQWFERRFDAWRPLPPGAAVLHVNWYEAEAFCRWAGRRLPTEAEWEMAAAWSGEGGLPHQKRRYPWGDAPPEPARACLDGWHRDPADVQACAAGDSAAGCRQMLGNVWEWTADWFLPYPGFVRDPYKEYSEPWFGNHKVLRGGCFATRARLIHNAWRNFYTPDRRDVFAGFRTCAVD</sequence>
<dbReference type="InterPro" id="IPR030809">
    <property type="entry name" value="EgtB_signatur"/>
</dbReference>
<dbReference type="NCBIfam" id="TIGR04373">
    <property type="entry name" value="egtB_X_signatur"/>
    <property type="match status" value="1"/>
</dbReference>
<feature type="domain" description="DinB-like" evidence="5">
    <location>
        <begin position="14"/>
        <end position="121"/>
    </location>
</feature>
<dbReference type="Pfam" id="PF12867">
    <property type="entry name" value="DinB_2"/>
    <property type="match status" value="1"/>
</dbReference>
<dbReference type="Pfam" id="PF03781">
    <property type="entry name" value="FGE-sulfatase"/>
    <property type="match status" value="1"/>
</dbReference>
<dbReference type="InterPro" id="IPR016187">
    <property type="entry name" value="CTDL_fold"/>
</dbReference>
<comment type="caution">
    <text evidence="6">The sequence shown here is derived from an EMBL/GenBank/DDBJ whole genome shotgun (WGS) entry which is preliminary data.</text>
</comment>
<name>A0A5C7EX10_9PROT</name>
<dbReference type="PANTHER" id="PTHR23150:SF36">
    <property type="entry name" value="HERCYNINE OXYGENASE"/>
    <property type="match status" value="1"/>
</dbReference>
<evidence type="ECO:0000259" key="5">
    <source>
        <dbReference type="Pfam" id="PF12867"/>
    </source>
</evidence>
<comment type="pathway">
    <text evidence="3">Amino-acid biosynthesis; ergothioneine biosynthesis.</text>
</comment>
<dbReference type="InterPro" id="IPR034660">
    <property type="entry name" value="DinB/YfiT-like"/>
</dbReference>
<evidence type="ECO:0000256" key="1">
    <source>
        <dbReference type="ARBA" id="ARBA00023002"/>
    </source>
</evidence>
<dbReference type="InParanoid" id="A0A5C7EX10"/>
<evidence type="ECO:0000259" key="4">
    <source>
        <dbReference type="Pfam" id="PF03781"/>
    </source>
</evidence>
<evidence type="ECO:0000256" key="2">
    <source>
        <dbReference type="ARBA" id="ARBA00023004"/>
    </source>
</evidence>
<keyword evidence="2" id="KW-0408">Iron</keyword>
<proteinExistence type="predicted"/>
<dbReference type="InterPro" id="IPR051043">
    <property type="entry name" value="Sulfatase_Mod_Factor_Kinase"/>
</dbReference>
<dbReference type="EMBL" id="VPFL01000001">
    <property type="protein sequence ID" value="TXF13659.1"/>
    <property type="molecule type" value="Genomic_DNA"/>
</dbReference>
<dbReference type="InterPro" id="IPR024775">
    <property type="entry name" value="DinB-like"/>
</dbReference>
<accession>A0A5C7EX10</accession>
<gene>
    <name evidence="6" type="primary">egtB</name>
    <name evidence="6" type="ORF">FR698_00655</name>
</gene>
<dbReference type="OrthoDB" id="5292923at2"/>
<evidence type="ECO:0000313" key="7">
    <source>
        <dbReference type="Proteomes" id="UP000321201"/>
    </source>
</evidence>
<feature type="domain" description="Sulfatase-modifying factor enzyme-like" evidence="4">
    <location>
        <begin position="172"/>
        <end position="426"/>
    </location>
</feature>
<dbReference type="SUPFAM" id="SSF109854">
    <property type="entry name" value="DinB/YfiT-like putative metalloenzymes"/>
    <property type="match status" value="1"/>
</dbReference>
<reference evidence="6 7" key="1">
    <citation type="submission" date="2019-08" db="EMBL/GenBank/DDBJ databases">
        <title>Pelomicrobium methylotrophicum gen. nov., sp. nov. a moderately thermophilic, facultatively anaerobic, lithoautotrophic and methylotrophic bacterium isolated from a terrestrial mud volcano.</title>
        <authorList>
            <person name="Slobodkina G.B."/>
            <person name="Merkel A.Y."/>
            <person name="Slobodkin A.I."/>
        </authorList>
    </citation>
    <scope>NUCLEOTIDE SEQUENCE [LARGE SCALE GENOMIC DNA]</scope>
    <source>
        <strain evidence="6 7">SM250</strain>
    </source>
</reference>
<organism evidence="6 7">
    <name type="scientific">Pelomicrobium methylotrophicum</name>
    <dbReference type="NCBI Taxonomy" id="2602750"/>
    <lineage>
        <taxon>Bacteria</taxon>
        <taxon>Pseudomonadati</taxon>
        <taxon>Pseudomonadota</taxon>
        <taxon>Hydrogenophilia</taxon>
        <taxon>Hydrogenophilia incertae sedis</taxon>
        <taxon>Pelomicrobium</taxon>
    </lineage>
</organism>
<evidence type="ECO:0000256" key="3">
    <source>
        <dbReference type="ARBA" id="ARBA00037882"/>
    </source>
</evidence>
<dbReference type="InterPro" id="IPR042095">
    <property type="entry name" value="SUMF_sf"/>
</dbReference>
<keyword evidence="1" id="KW-0560">Oxidoreductase</keyword>
<dbReference type="Gene3D" id="3.90.1580.10">
    <property type="entry name" value="paralog of FGE (formylglycine-generating enzyme)"/>
    <property type="match status" value="1"/>
</dbReference>
<keyword evidence="7" id="KW-1185">Reference proteome</keyword>